<sequence>MNIILLFSNATSKGERSDCRTNEPAFSPSATTLATALVCPLWLRIWTWLFAARPDMTAFLLDNRFILDLFSGTTSLTDSWSAASDDMRSGSTCPSSLLASKSRWRMETGWPPPKDPSVQLSRMADKSSVGTRKQGFIMTGNQLISLAQPPLPQTLEFFPSAIGSQ</sequence>
<evidence type="ECO:0000313" key="2">
    <source>
        <dbReference type="Proteomes" id="UP001465668"/>
    </source>
</evidence>
<reference evidence="1 2" key="1">
    <citation type="submission" date="2024-02" db="EMBL/GenBank/DDBJ databases">
        <title>First draft genome assembly of two strains of Seiridium cardinale.</title>
        <authorList>
            <person name="Emiliani G."/>
            <person name="Scali E."/>
        </authorList>
    </citation>
    <scope>NUCLEOTIDE SEQUENCE [LARGE SCALE GENOMIC DNA]</scope>
    <source>
        <strain evidence="1 2">BM-138-000479</strain>
    </source>
</reference>
<gene>
    <name evidence="1" type="ORF">SCAR479_11754</name>
</gene>
<name>A0ABR2XCX8_9PEZI</name>
<accession>A0ABR2XCX8</accession>
<organism evidence="1 2">
    <name type="scientific">Seiridium cardinale</name>
    <dbReference type="NCBI Taxonomy" id="138064"/>
    <lineage>
        <taxon>Eukaryota</taxon>
        <taxon>Fungi</taxon>
        <taxon>Dikarya</taxon>
        <taxon>Ascomycota</taxon>
        <taxon>Pezizomycotina</taxon>
        <taxon>Sordariomycetes</taxon>
        <taxon>Xylariomycetidae</taxon>
        <taxon>Amphisphaeriales</taxon>
        <taxon>Sporocadaceae</taxon>
        <taxon>Seiridium</taxon>
    </lineage>
</organism>
<dbReference type="Proteomes" id="UP001465668">
    <property type="component" value="Unassembled WGS sequence"/>
</dbReference>
<evidence type="ECO:0000313" key="1">
    <source>
        <dbReference type="EMBL" id="KAK9771550.1"/>
    </source>
</evidence>
<keyword evidence="2" id="KW-1185">Reference proteome</keyword>
<dbReference type="EMBL" id="JARVKM010000073">
    <property type="protein sequence ID" value="KAK9771550.1"/>
    <property type="molecule type" value="Genomic_DNA"/>
</dbReference>
<protein>
    <submittedName>
        <fullName evidence="1">Uncharacterized protein</fullName>
    </submittedName>
</protein>
<proteinExistence type="predicted"/>
<comment type="caution">
    <text evidence="1">The sequence shown here is derived from an EMBL/GenBank/DDBJ whole genome shotgun (WGS) entry which is preliminary data.</text>
</comment>